<dbReference type="PROSITE" id="PS00108">
    <property type="entry name" value="PROTEIN_KINASE_ST"/>
    <property type="match status" value="1"/>
</dbReference>
<sequence>MSAAPRDDGDAGSEADPLIELAGEFAERHRRGEQPSLSEFAERFPHEAERIHQLFPAMILLERHLDGGPRLVPPPPPGRLGEYRIVREIGQGGMGVVYEAVQESLGRHVALKVLPMRLTLDARALERFRREARIAAQLHHTNIVPVFGVGESDGIHYFAMQFIQGRNLASLLEALRAGEASPHALLPDSGDGPEVDAAAGRKPCYYHDVARIGVQVADALAYAHQQGVLHRDVKPANLLLDAQGTAWVTDFGLAKLVDAADLTMSGDLVGTVRYLAPERLNGSTEPGSDVYGLGLTLYELLTLRPAFPGGPRGRLVRRILDEEPPRPRKLIPTIPRDLETIILKAIAKDPRRRYRSASELRDDLGRFLGDRPIAARRATPPERAWRSCRRNPALSTAVASALALLLLVAVGAVLSAGRLNDQLERTGMARQAERDAKRDALEKLVQSQLARAQAGRYGRRPGQRLGGLEAIAEATRIAKAMDMPAETLEALRDEAVACMALPDLRPGRRSIPWPDGTRTIEFPSSYDRYARLDEAGGASVRRMEDDAEILKIPPLGRELVDFQFSPDGRFLAIGSAGEGLRIWGVDAARPLFPGPLAGATLAFSEDGGRFAFVSADGSIRIHDLPSGSEARRLPSPARPPRLIAFHPDGRRLATAADVGESGLVVVWDSETGSRISSFETDAGWAIRRIAWDPGGRLLAIGFGLPRNVAQVWDVASGRPIATMEGHTQDVERVVFHPEGHLLLTLSWDGTGRIWEVRTGRPLLFWPSTIFGARFSRDGTLCGCTVIDGEARLIEASDARDYRTPICDVPKGPAEGDIDEDGLLVVGTVDGVRAWDLDSGRVEASFAIGDTVSARFIRGRSGLELLTCGAGGIRRWPIVEGEAGGERLRLGEPRTIDLPFVPSTMNVAKNANQIVVACEASGEALVIDLDDESRRRVLGPHPALTRAALSPDGRWATTSGWHTPFARVWDVRSGACVKQFPLGRMNHAAYSMDGRTLVVSNAYEFNLIDSVSFEVVRRIGRDIVSFPSDVAFSPDLRTAALESSPGVIHLIDGTTGRTVMRLEAPHSDRTRWLGFTTDGARLVAISGLSRTVNYWDLRRIRRRLKSMGLSSEVVASPEDATTDRR</sequence>
<dbReference type="SMART" id="SM00220">
    <property type="entry name" value="S_TKc"/>
    <property type="match status" value="1"/>
</dbReference>
<dbReference type="SMART" id="SM00320">
    <property type="entry name" value="WD40"/>
    <property type="match status" value="8"/>
</dbReference>
<dbReference type="InterPro" id="IPR001680">
    <property type="entry name" value="WD40_rpt"/>
</dbReference>
<dbReference type="Gene3D" id="2.130.10.10">
    <property type="entry name" value="YVTN repeat-like/Quinoprotein amine dehydrogenase"/>
    <property type="match status" value="3"/>
</dbReference>
<evidence type="ECO:0000256" key="3">
    <source>
        <dbReference type="ARBA" id="ARBA00022777"/>
    </source>
</evidence>
<dbReference type="RefSeq" id="WP_277864544.1">
    <property type="nucleotide sequence ID" value="NZ_JARRAG010000004.1"/>
</dbReference>
<dbReference type="InterPro" id="IPR011009">
    <property type="entry name" value="Kinase-like_dom_sf"/>
</dbReference>
<feature type="domain" description="Protein kinase" evidence="7">
    <location>
        <begin position="83"/>
        <end position="368"/>
    </location>
</feature>
<evidence type="ECO:0000256" key="2">
    <source>
        <dbReference type="ARBA" id="ARBA00022741"/>
    </source>
</evidence>
<dbReference type="PROSITE" id="PS50082">
    <property type="entry name" value="WD_REPEATS_2"/>
    <property type="match status" value="1"/>
</dbReference>
<dbReference type="InterPro" id="IPR000719">
    <property type="entry name" value="Prot_kinase_dom"/>
</dbReference>
<dbReference type="SUPFAM" id="SSF50978">
    <property type="entry name" value="WD40 repeat-like"/>
    <property type="match status" value="1"/>
</dbReference>
<dbReference type="SUPFAM" id="SSF50998">
    <property type="entry name" value="Quinoprotein alcohol dehydrogenase-like"/>
    <property type="match status" value="1"/>
</dbReference>
<dbReference type="InterPro" id="IPR017441">
    <property type="entry name" value="Protein_kinase_ATP_BS"/>
</dbReference>
<feature type="binding site" evidence="6">
    <location>
        <position position="112"/>
    </location>
    <ligand>
        <name>ATP</name>
        <dbReference type="ChEBI" id="CHEBI:30616"/>
    </ligand>
</feature>
<dbReference type="PROSITE" id="PS00107">
    <property type="entry name" value="PROTEIN_KINASE_ATP"/>
    <property type="match status" value="1"/>
</dbReference>
<dbReference type="InterPro" id="IPR011047">
    <property type="entry name" value="Quinoprotein_ADH-like_sf"/>
</dbReference>
<dbReference type="PANTHER" id="PTHR43289">
    <property type="entry name" value="MITOGEN-ACTIVATED PROTEIN KINASE KINASE KINASE 20-RELATED"/>
    <property type="match status" value="1"/>
</dbReference>
<gene>
    <name evidence="8" type="ORF">PZE19_30995</name>
</gene>
<dbReference type="Pfam" id="PF00400">
    <property type="entry name" value="WD40"/>
    <property type="match status" value="1"/>
</dbReference>
<dbReference type="Gene3D" id="1.10.510.10">
    <property type="entry name" value="Transferase(Phosphotransferase) domain 1"/>
    <property type="match status" value="1"/>
</dbReference>
<accession>A0ABT6FKW2</accession>
<proteinExistence type="predicted"/>
<dbReference type="Pfam" id="PF00069">
    <property type="entry name" value="Pkinase"/>
    <property type="match status" value="1"/>
</dbReference>
<dbReference type="GO" id="GO:0016301">
    <property type="term" value="F:kinase activity"/>
    <property type="evidence" value="ECO:0007669"/>
    <property type="project" value="UniProtKB-KW"/>
</dbReference>
<keyword evidence="2 6" id="KW-0547">Nucleotide-binding</keyword>
<dbReference type="Gene3D" id="3.30.200.20">
    <property type="entry name" value="Phosphorylase Kinase, domain 1"/>
    <property type="match status" value="1"/>
</dbReference>
<evidence type="ECO:0000313" key="9">
    <source>
        <dbReference type="Proteomes" id="UP001216907"/>
    </source>
</evidence>
<dbReference type="PANTHER" id="PTHR43289:SF34">
    <property type="entry name" value="SERINE_THREONINE-PROTEIN KINASE YBDM-RELATED"/>
    <property type="match status" value="1"/>
</dbReference>
<evidence type="ECO:0000256" key="6">
    <source>
        <dbReference type="PROSITE-ProRule" id="PRU10141"/>
    </source>
</evidence>
<dbReference type="Proteomes" id="UP001216907">
    <property type="component" value="Unassembled WGS sequence"/>
</dbReference>
<evidence type="ECO:0000259" key="7">
    <source>
        <dbReference type="PROSITE" id="PS50011"/>
    </source>
</evidence>
<evidence type="ECO:0000256" key="5">
    <source>
        <dbReference type="PROSITE-ProRule" id="PRU00221"/>
    </source>
</evidence>
<dbReference type="InterPro" id="IPR036322">
    <property type="entry name" value="WD40_repeat_dom_sf"/>
</dbReference>
<feature type="repeat" description="WD" evidence="5">
    <location>
        <begin position="723"/>
        <end position="764"/>
    </location>
</feature>
<evidence type="ECO:0000313" key="8">
    <source>
        <dbReference type="EMBL" id="MDG3008217.1"/>
    </source>
</evidence>
<reference evidence="8 9" key="1">
    <citation type="submission" date="2023-03" db="EMBL/GenBank/DDBJ databases">
        <title>Paludisphaera mucosa sp. nov. a novel planctomycete from northern fen.</title>
        <authorList>
            <person name="Ivanova A."/>
        </authorList>
    </citation>
    <scope>NUCLEOTIDE SEQUENCE [LARGE SCALE GENOMIC DNA]</scope>
    <source>
        <strain evidence="8 9">Pla2</strain>
    </source>
</reference>
<protein>
    <submittedName>
        <fullName evidence="8">Serine/threonine-protein kinase</fullName>
    </submittedName>
</protein>
<dbReference type="SUPFAM" id="SSF56112">
    <property type="entry name" value="Protein kinase-like (PK-like)"/>
    <property type="match status" value="1"/>
</dbReference>
<dbReference type="EMBL" id="JARRAG010000004">
    <property type="protein sequence ID" value="MDG3008217.1"/>
    <property type="molecule type" value="Genomic_DNA"/>
</dbReference>
<evidence type="ECO:0000256" key="1">
    <source>
        <dbReference type="ARBA" id="ARBA00022679"/>
    </source>
</evidence>
<organism evidence="8 9">
    <name type="scientific">Paludisphaera mucosa</name>
    <dbReference type="NCBI Taxonomy" id="3030827"/>
    <lineage>
        <taxon>Bacteria</taxon>
        <taxon>Pseudomonadati</taxon>
        <taxon>Planctomycetota</taxon>
        <taxon>Planctomycetia</taxon>
        <taxon>Isosphaerales</taxon>
        <taxon>Isosphaeraceae</taxon>
        <taxon>Paludisphaera</taxon>
    </lineage>
</organism>
<dbReference type="CDD" id="cd14014">
    <property type="entry name" value="STKc_PknB_like"/>
    <property type="match status" value="1"/>
</dbReference>
<comment type="caution">
    <text evidence="8">The sequence shown here is derived from an EMBL/GenBank/DDBJ whole genome shotgun (WGS) entry which is preliminary data.</text>
</comment>
<dbReference type="InterPro" id="IPR008271">
    <property type="entry name" value="Ser/Thr_kinase_AS"/>
</dbReference>
<keyword evidence="4 6" id="KW-0067">ATP-binding</keyword>
<keyword evidence="5" id="KW-0853">WD repeat</keyword>
<keyword evidence="9" id="KW-1185">Reference proteome</keyword>
<evidence type="ECO:0000256" key="4">
    <source>
        <dbReference type="ARBA" id="ARBA00022840"/>
    </source>
</evidence>
<keyword evidence="1" id="KW-0808">Transferase</keyword>
<name>A0ABT6FKW2_9BACT</name>
<dbReference type="PROSITE" id="PS50011">
    <property type="entry name" value="PROTEIN_KINASE_DOM"/>
    <property type="match status" value="1"/>
</dbReference>
<keyword evidence="3 8" id="KW-0418">Kinase</keyword>
<dbReference type="PROSITE" id="PS50294">
    <property type="entry name" value="WD_REPEATS_REGION"/>
    <property type="match status" value="1"/>
</dbReference>
<dbReference type="InterPro" id="IPR015943">
    <property type="entry name" value="WD40/YVTN_repeat-like_dom_sf"/>
</dbReference>